<feature type="compositionally biased region" description="Acidic residues" evidence="6">
    <location>
        <begin position="374"/>
        <end position="385"/>
    </location>
</feature>
<keyword evidence="2" id="KW-0677">Repeat</keyword>
<evidence type="ECO:0000259" key="7">
    <source>
        <dbReference type="PROSITE" id="PS50157"/>
    </source>
</evidence>
<dbReference type="GO" id="GO:0000978">
    <property type="term" value="F:RNA polymerase II cis-regulatory region sequence-specific DNA binding"/>
    <property type="evidence" value="ECO:0007669"/>
    <property type="project" value="TreeGrafter"/>
</dbReference>
<evidence type="ECO:0000256" key="1">
    <source>
        <dbReference type="ARBA" id="ARBA00022723"/>
    </source>
</evidence>
<dbReference type="Proteomes" id="UP000887563">
    <property type="component" value="Unplaced"/>
</dbReference>
<dbReference type="PROSITE" id="PS00028">
    <property type="entry name" value="ZINC_FINGER_C2H2_1"/>
    <property type="match status" value="2"/>
</dbReference>
<evidence type="ECO:0000313" key="8">
    <source>
        <dbReference type="Proteomes" id="UP000887563"/>
    </source>
</evidence>
<feature type="region of interest" description="Disordered" evidence="6">
    <location>
        <begin position="359"/>
        <end position="385"/>
    </location>
</feature>
<reference evidence="9" key="1">
    <citation type="submission" date="2022-11" db="UniProtKB">
        <authorList>
            <consortium name="WormBaseParasite"/>
        </authorList>
    </citation>
    <scope>IDENTIFICATION</scope>
</reference>
<dbReference type="SMART" id="SM00355">
    <property type="entry name" value="ZnF_C2H2"/>
    <property type="match status" value="5"/>
</dbReference>
<dbReference type="WBParaSite" id="Minc3s00091g04284">
    <property type="protein sequence ID" value="Minc3s00091g04284"/>
    <property type="gene ID" value="Minc3s00091g04284"/>
</dbReference>
<evidence type="ECO:0000256" key="6">
    <source>
        <dbReference type="SAM" id="MobiDB-lite"/>
    </source>
</evidence>
<dbReference type="PANTHER" id="PTHR19818:SF139">
    <property type="entry name" value="PAIR-RULE PROTEIN ODD-PAIRED"/>
    <property type="match status" value="1"/>
</dbReference>
<dbReference type="SUPFAM" id="SSF57667">
    <property type="entry name" value="beta-beta-alpha zinc fingers"/>
    <property type="match status" value="2"/>
</dbReference>
<dbReference type="GO" id="GO:0000122">
    <property type="term" value="P:negative regulation of transcription by RNA polymerase II"/>
    <property type="evidence" value="ECO:0007669"/>
    <property type="project" value="TreeGrafter"/>
</dbReference>
<dbReference type="Pfam" id="PF00096">
    <property type="entry name" value="zf-C2H2"/>
    <property type="match status" value="1"/>
</dbReference>
<feature type="domain" description="C2H2-type" evidence="7">
    <location>
        <begin position="181"/>
        <end position="210"/>
    </location>
</feature>
<dbReference type="PANTHER" id="PTHR19818">
    <property type="entry name" value="ZINC FINGER PROTEIN ZIC AND GLI"/>
    <property type="match status" value="1"/>
</dbReference>
<evidence type="ECO:0000256" key="3">
    <source>
        <dbReference type="ARBA" id="ARBA00022771"/>
    </source>
</evidence>
<organism evidence="8 9">
    <name type="scientific">Meloidogyne incognita</name>
    <name type="common">Southern root-knot nematode worm</name>
    <name type="synonym">Oxyuris incognita</name>
    <dbReference type="NCBI Taxonomy" id="6306"/>
    <lineage>
        <taxon>Eukaryota</taxon>
        <taxon>Metazoa</taxon>
        <taxon>Ecdysozoa</taxon>
        <taxon>Nematoda</taxon>
        <taxon>Chromadorea</taxon>
        <taxon>Rhabditida</taxon>
        <taxon>Tylenchina</taxon>
        <taxon>Tylenchomorpha</taxon>
        <taxon>Tylenchoidea</taxon>
        <taxon>Meloidogynidae</taxon>
        <taxon>Meloidogyninae</taxon>
        <taxon>Meloidogyne</taxon>
        <taxon>Meloidogyne incognita group</taxon>
    </lineage>
</organism>
<accession>A0A914KU96</accession>
<dbReference type="GO" id="GO:0045944">
    <property type="term" value="P:positive regulation of transcription by RNA polymerase II"/>
    <property type="evidence" value="ECO:0007669"/>
    <property type="project" value="TreeGrafter"/>
</dbReference>
<keyword evidence="8" id="KW-1185">Reference proteome</keyword>
<sequence length="385" mass="43457">MNQVNLWASKRRLCRTASWPYFNGLILFFILKSYSEGGGPKKKKTFQPVNLINFGQPNQGSANYSEGGSSSAPEFTLATPTDSCKWGECVEGFANKDAFVEHVNGHAEMSQDNKCHWRDCEREEPFPTPSKLKQHIVVHTGEQPYVCKHVNQNGDRCDKSFTQLNNLKIHQQTHAAERIIYKCAYPPCDKTFKTSDSKKKHEKIHINPHHYRCPVFECPEPECTGLSSLIRHVHGKHGQNVWNFIIANKKAKKANGYGLIGIREDGTPYDMSNNGAGSSNANREVDVGHPAYPPQGGQHLDYSVYPAQGWQQNFGYPAYQSGDHQHFGYPTYTLHDWQQHYTQLPTNLEHQEQHIGHTTRTTYGDGTGSINAEGGDEDLDLELKL</sequence>
<dbReference type="GO" id="GO:0000981">
    <property type="term" value="F:DNA-binding transcription factor activity, RNA polymerase II-specific"/>
    <property type="evidence" value="ECO:0007669"/>
    <property type="project" value="TreeGrafter"/>
</dbReference>
<protein>
    <submittedName>
        <fullName evidence="9">C2H2-type domain-containing protein</fullName>
    </submittedName>
</protein>
<feature type="domain" description="C2H2-type" evidence="7">
    <location>
        <begin position="145"/>
        <end position="179"/>
    </location>
</feature>
<name>A0A914KU96_MELIC</name>
<evidence type="ECO:0000256" key="4">
    <source>
        <dbReference type="ARBA" id="ARBA00022833"/>
    </source>
</evidence>
<dbReference type="InterPro" id="IPR013087">
    <property type="entry name" value="Znf_C2H2_type"/>
</dbReference>
<dbReference type="Gene3D" id="3.30.160.60">
    <property type="entry name" value="Classic Zinc Finger"/>
    <property type="match status" value="3"/>
</dbReference>
<proteinExistence type="predicted"/>
<dbReference type="InterPro" id="IPR036236">
    <property type="entry name" value="Znf_C2H2_sf"/>
</dbReference>
<dbReference type="GO" id="GO:0005634">
    <property type="term" value="C:nucleus"/>
    <property type="evidence" value="ECO:0007669"/>
    <property type="project" value="UniProtKB-ARBA"/>
</dbReference>
<evidence type="ECO:0000313" key="9">
    <source>
        <dbReference type="WBParaSite" id="Minc3s00091g04284"/>
    </source>
</evidence>
<dbReference type="GO" id="GO:0008270">
    <property type="term" value="F:zinc ion binding"/>
    <property type="evidence" value="ECO:0007669"/>
    <property type="project" value="UniProtKB-KW"/>
</dbReference>
<keyword evidence="3 5" id="KW-0863">Zinc-finger</keyword>
<evidence type="ECO:0000256" key="5">
    <source>
        <dbReference type="PROSITE-ProRule" id="PRU00042"/>
    </source>
</evidence>
<keyword evidence="4" id="KW-0862">Zinc</keyword>
<evidence type="ECO:0000256" key="2">
    <source>
        <dbReference type="ARBA" id="ARBA00022737"/>
    </source>
</evidence>
<dbReference type="AlphaFoldDB" id="A0A914KU96"/>
<dbReference type="FunFam" id="3.30.160.60:FF:000446">
    <property type="entry name" value="Zinc finger protein"/>
    <property type="match status" value="1"/>
</dbReference>
<feature type="domain" description="C2H2-type" evidence="7">
    <location>
        <begin position="113"/>
        <end position="144"/>
    </location>
</feature>
<keyword evidence="1" id="KW-0479">Metal-binding</keyword>
<feature type="compositionally biased region" description="Polar residues" evidence="6">
    <location>
        <begin position="359"/>
        <end position="370"/>
    </location>
</feature>
<dbReference type="InterPro" id="IPR050329">
    <property type="entry name" value="GLI_C2H2-zinc-finger"/>
</dbReference>
<dbReference type="PROSITE" id="PS50157">
    <property type="entry name" value="ZINC_FINGER_C2H2_2"/>
    <property type="match status" value="3"/>
</dbReference>